<name>A0A554VHL9_9FLAO</name>
<dbReference type="Gene3D" id="3.40.640.10">
    <property type="entry name" value="Type I PLP-dependent aspartate aminotransferase-like (Major domain)"/>
    <property type="match status" value="1"/>
</dbReference>
<dbReference type="Proteomes" id="UP000318833">
    <property type="component" value="Unassembled WGS sequence"/>
</dbReference>
<keyword evidence="4 7" id="KW-0808">Transferase</keyword>
<comment type="caution">
    <text evidence="7">The sequence shown here is derived from an EMBL/GenBank/DDBJ whole genome shotgun (WGS) entry which is preliminary data.</text>
</comment>
<protein>
    <submittedName>
        <fullName evidence="7">Aminotransferase class I/II-fold pyridoxal phosphate-dependent enzyme</fullName>
    </submittedName>
</protein>
<dbReference type="PANTHER" id="PTHR43807:SF20">
    <property type="entry name" value="FI04487P"/>
    <property type="match status" value="1"/>
</dbReference>
<dbReference type="NCBIfam" id="NF009079">
    <property type="entry name" value="PRK12414.1"/>
    <property type="match status" value="1"/>
</dbReference>
<sequence length="381" mass="42795">MKNINSKLPEVSTTIFTVMSTLANTYGAINLSQGFPNFETDKGLIDLVTLAMKKGHNQYAPMPGLLSLREIIAQKTNTLYQSNYNPNTEVTITSGATQAIFTIISAFIRPNDEVIIFKPAYDSYEPSIELFGGTIVPIQLSMPDFTIDWQEVATKITSKTKMVIINSPHNPSGSILSKEDMLQLEKLLEGTDIILLSDEVYEHIIFDGLAHQSAAKFPGLAERSFITASFGKTFHTTGWKMGYCLAPRELMAEFRKVHQFNVFCSSHPMQYALAEYLKNADTYLSLPNFYQEKRDLFLSLVKDSRFSFTPASGTYFQLLKYSAITDEGDVAFAERLTKEHNIASIPVSVFNLNQQDDKVLRFCFAKTEDTLKRAAEVLCKI</sequence>
<evidence type="ECO:0000256" key="5">
    <source>
        <dbReference type="ARBA" id="ARBA00022898"/>
    </source>
</evidence>
<dbReference type="CDD" id="cd00609">
    <property type="entry name" value="AAT_like"/>
    <property type="match status" value="1"/>
</dbReference>
<reference evidence="7 8" key="1">
    <citation type="submission" date="2019-07" db="EMBL/GenBank/DDBJ databases">
        <title>The draft genome sequence of Aquimarina algiphila M91.</title>
        <authorList>
            <person name="Meng X."/>
        </authorList>
    </citation>
    <scope>NUCLEOTIDE SEQUENCE [LARGE SCALE GENOMIC DNA]</scope>
    <source>
        <strain evidence="7 8">M91</strain>
    </source>
</reference>
<proteinExistence type="inferred from homology"/>
<evidence type="ECO:0000256" key="4">
    <source>
        <dbReference type="ARBA" id="ARBA00022679"/>
    </source>
</evidence>
<dbReference type="GO" id="GO:0016212">
    <property type="term" value="F:kynurenine-oxoglutarate transaminase activity"/>
    <property type="evidence" value="ECO:0007669"/>
    <property type="project" value="TreeGrafter"/>
</dbReference>
<dbReference type="NCBIfam" id="NF006569">
    <property type="entry name" value="PRK09082.1"/>
    <property type="match status" value="1"/>
</dbReference>
<keyword evidence="5" id="KW-0663">Pyridoxal phosphate</keyword>
<evidence type="ECO:0000256" key="3">
    <source>
        <dbReference type="ARBA" id="ARBA00022576"/>
    </source>
</evidence>
<comment type="cofactor">
    <cofactor evidence="1">
        <name>pyridoxal 5'-phosphate</name>
        <dbReference type="ChEBI" id="CHEBI:597326"/>
    </cofactor>
</comment>
<evidence type="ECO:0000313" key="7">
    <source>
        <dbReference type="EMBL" id="TSE07018.1"/>
    </source>
</evidence>
<dbReference type="AlphaFoldDB" id="A0A554VHL9"/>
<dbReference type="InterPro" id="IPR004839">
    <property type="entry name" value="Aminotransferase_I/II_large"/>
</dbReference>
<evidence type="ECO:0000259" key="6">
    <source>
        <dbReference type="Pfam" id="PF00155"/>
    </source>
</evidence>
<dbReference type="OrthoDB" id="9802328at2"/>
<dbReference type="GO" id="GO:0005737">
    <property type="term" value="C:cytoplasm"/>
    <property type="evidence" value="ECO:0007669"/>
    <property type="project" value="TreeGrafter"/>
</dbReference>
<accession>A0A554VHL9</accession>
<dbReference type="SUPFAM" id="SSF53383">
    <property type="entry name" value="PLP-dependent transferases"/>
    <property type="match status" value="1"/>
</dbReference>
<dbReference type="Pfam" id="PF00155">
    <property type="entry name" value="Aminotran_1_2"/>
    <property type="match status" value="1"/>
</dbReference>
<dbReference type="InterPro" id="IPR015422">
    <property type="entry name" value="PyrdxlP-dep_Trfase_small"/>
</dbReference>
<dbReference type="GO" id="GO:0030170">
    <property type="term" value="F:pyridoxal phosphate binding"/>
    <property type="evidence" value="ECO:0007669"/>
    <property type="project" value="InterPro"/>
</dbReference>
<dbReference type="EMBL" id="VLNR01000038">
    <property type="protein sequence ID" value="TSE07018.1"/>
    <property type="molecule type" value="Genomic_DNA"/>
</dbReference>
<evidence type="ECO:0000256" key="1">
    <source>
        <dbReference type="ARBA" id="ARBA00001933"/>
    </source>
</evidence>
<evidence type="ECO:0000256" key="2">
    <source>
        <dbReference type="ARBA" id="ARBA00007441"/>
    </source>
</evidence>
<evidence type="ECO:0000313" key="8">
    <source>
        <dbReference type="Proteomes" id="UP000318833"/>
    </source>
</evidence>
<keyword evidence="3 7" id="KW-0032">Aminotransferase</keyword>
<dbReference type="InterPro" id="IPR015424">
    <property type="entry name" value="PyrdxlP-dep_Trfase"/>
</dbReference>
<comment type="similarity">
    <text evidence="2">Belongs to the class-I pyridoxal-phosphate-dependent aminotransferase family.</text>
</comment>
<keyword evidence="8" id="KW-1185">Reference proteome</keyword>
<organism evidence="7 8">
    <name type="scientific">Aquimarina algiphila</name>
    <dbReference type="NCBI Taxonomy" id="2047982"/>
    <lineage>
        <taxon>Bacteria</taxon>
        <taxon>Pseudomonadati</taxon>
        <taxon>Bacteroidota</taxon>
        <taxon>Flavobacteriia</taxon>
        <taxon>Flavobacteriales</taxon>
        <taxon>Flavobacteriaceae</taxon>
        <taxon>Aquimarina</taxon>
    </lineage>
</organism>
<dbReference type="Gene3D" id="3.90.1150.10">
    <property type="entry name" value="Aspartate Aminotransferase, domain 1"/>
    <property type="match status" value="1"/>
</dbReference>
<gene>
    <name evidence="7" type="ORF">FOF46_17510</name>
</gene>
<feature type="domain" description="Aminotransferase class I/classII large" evidence="6">
    <location>
        <begin position="29"/>
        <end position="378"/>
    </location>
</feature>
<dbReference type="InterPro" id="IPR051326">
    <property type="entry name" value="Kynurenine-oxoglutarate_AT"/>
</dbReference>
<dbReference type="FunFam" id="3.40.640.10:FF:000033">
    <property type="entry name" value="Aspartate aminotransferase"/>
    <property type="match status" value="1"/>
</dbReference>
<dbReference type="RefSeq" id="WP_143917352.1">
    <property type="nucleotide sequence ID" value="NZ_CANLFO010000003.1"/>
</dbReference>
<dbReference type="PANTHER" id="PTHR43807">
    <property type="entry name" value="FI04487P"/>
    <property type="match status" value="1"/>
</dbReference>
<dbReference type="InterPro" id="IPR015421">
    <property type="entry name" value="PyrdxlP-dep_Trfase_major"/>
</dbReference>